<evidence type="ECO:0008006" key="4">
    <source>
        <dbReference type="Google" id="ProtNLM"/>
    </source>
</evidence>
<dbReference type="AlphaFoldDB" id="A0A941B2X0"/>
<feature type="chain" id="PRO_5037188749" description="Lipoprotein" evidence="1">
    <location>
        <begin position="21"/>
        <end position="234"/>
    </location>
</feature>
<evidence type="ECO:0000313" key="3">
    <source>
        <dbReference type="Proteomes" id="UP000675047"/>
    </source>
</evidence>
<name>A0A941B2X0_9FLAO</name>
<evidence type="ECO:0000256" key="1">
    <source>
        <dbReference type="SAM" id="SignalP"/>
    </source>
</evidence>
<organism evidence="2 3">
    <name type="scientific">Flavobacterium geliluteum</name>
    <dbReference type="NCBI Taxonomy" id="2816120"/>
    <lineage>
        <taxon>Bacteria</taxon>
        <taxon>Pseudomonadati</taxon>
        <taxon>Bacteroidota</taxon>
        <taxon>Flavobacteriia</taxon>
        <taxon>Flavobacteriales</taxon>
        <taxon>Flavobacteriaceae</taxon>
        <taxon>Flavobacterium</taxon>
    </lineage>
</organism>
<reference evidence="2 3" key="1">
    <citation type="submission" date="2021-03" db="EMBL/GenBank/DDBJ databases">
        <title>Flavobacterium Flabelliformis Sp. Nov. And Flavobacterium Geliluteum Sp. Nov., Two Novel Multidrug Resistant Psychrophilic Species Isolated From Antarctica.</title>
        <authorList>
            <person name="Kralova S."/>
            <person name="Busse H.J."/>
            <person name="Bezdicek M."/>
            <person name="Nykrynova M."/>
            <person name="Kroupova E."/>
            <person name="Krsek D."/>
            <person name="Sedlacek I."/>
        </authorList>
    </citation>
    <scope>NUCLEOTIDE SEQUENCE [LARGE SCALE GENOMIC DNA]</scope>
    <source>
        <strain evidence="2 3">P7388</strain>
    </source>
</reference>
<keyword evidence="1" id="KW-0732">Signal</keyword>
<evidence type="ECO:0000313" key="2">
    <source>
        <dbReference type="EMBL" id="MBP4137908.1"/>
    </source>
</evidence>
<gene>
    <name evidence="2" type="ORF">J3495_07375</name>
</gene>
<dbReference type="RefSeq" id="WP_210665916.1">
    <property type="nucleotide sequence ID" value="NZ_JAGFBV010000009.1"/>
</dbReference>
<proteinExistence type="predicted"/>
<sequence>MLKIFKVLCFLCFFVTQIKAQDLPQNAVLDSKEVKNDSLYLIKDFPEGVYHTYEDFLQKKAINMVNAIERKTIFGYKSIPKDVLVDHAFFSWTKNKIKVTDFFAISYNGNLYIQQKYFHEYSVKADKNQDGDNSNSYHRVINDGKFFYLEGPFANAWSKAFAYGTGGAVGGAIGANLNSLKGVVFDVKKKEFNFIRDCKDLNLLIEEYKGNIIDCTEKKIDITSVRENVDKIIK</sequence>
<protein>
    <recommendedName>
        <fullName evidence="4">Lipoprotein</fullName>
    </recommendedName>
</protein>
<accession>A0A941B2X0</accession>
<keyword evidence="3" id="KW-1185">Reference proteome</keyword>
<feature type="signal peptide" evidence="1">
    <location>
        <begin position="1"/>
        <end position="20"/>
    </location>
</feature>
<dbReference type="EMBL" id="JAGFBV010000009">
    <property type="protein sequence ID" value="MBP4137908.1"/>
    <property type="molecule type" value="Genomic_DNA"/>
</dbReference>
<comment type="caution">
    <text evidence="2">The sequence shown here is derived from an EMBL/GenBank/DDBJ whole genome shotgun (WGS) entry which is preliminary data.</text>
</comment>
<dbReference type="Proteomes" id="UP000675047">
    <property type="component" value="Unassembled WGS sequence"/>
</dbReference>